<evidence type="ECO:0000256" key="1">
    <source>
        <dbReference type="ARBA" id="ARBA00004417"/>
    </source>
</evidence>
<dbReference type="Gene3D" id="3.40.50.300">
    <property type="entry name" value="P-loop containing nucleotide triphosphate hydrolases"/>
    <property type="match status" value="1"/>
</dbReference>
<dbReference type="RefSeq" id="WP_051436071.1">
    <property type="nucleotide sequence ID" value="NZ_JAMB01000001.1"/>
</dbReference>
<dbReference type="SMART" id="SM00382">
    <property type="entry name" value="AAA"/>
    <property type="match status" value="1"/>
</dbReference>
<dbReference type="AlphaFoldDB" id="X7E9U4"/>
<dbReference type="InterPro" id="IPR050086">
    <property type="entry name" value="MetN_ABC_transporter-like"/>
</dbReference>
<dbReference type="SUPFAM" id="SSF52540">
    <property type="entry name" value="P-loop containing nucleoside triphosphate hydrolases"/>
    <property type="match status" value="1"/>
</dbReference>
<keyword evidence="6 10" id="KW-0067">ATP-binding</keyword>
<dbReference type="PANTHER" id="PTHR43166">
    <property type="entry name" value="AMINO ACID IMPORT ATP-BINDING PROTEIN"/>
    <property type="match status" value="1"/>
</dbReference>
<gene>
    <name evidence="10" type="ORF">MUS1_03385</name>
</gene>
<keyword evidence="8" id="KW-0472">Membrane</keyword>
<dbReference type="InterPro" id="IPR003593">
    <property type="entry name" value="AAA+_ATPase"/>
</dbReference>
<evidence type="ECO:0000256" key="4">
    <source>
        <dbReference type="ARBA" id="ARBA00022475"/>
    </source>
</evidence>
<evidence type="ECO:0000256" key="6">
    <source>
        <dbReference type="ARBA" id="ARBA00022840"/>
    </source>
</evidence>
<keyword evidence="11" id="KW-1185">Reference proteome</keyword>
<comment type="caution">
    <text evidence="10">The sequence shown here is derived from an EMBL/GenBank/DDBJ whole genome shotgun (WGS) entry which is preliminary data.</text>
</comment>
<dbReference type="PROSITE" id="PS50893">
    <property type="entry name" value="ABC_TRANSPORTER_2"/>
    <property type="match status" value="1"/>
</dbReference>
<comment type="similarity">
    <text evidence="2">Belongs to the ABC transporter superfamily.</text>
</comment>
<dbReference type="InterPro" id="IPR017871">
    <property type="entry name" value="ABC_transporter-like_CS"/>
</dbReference>
<sequence>MNKQTKESPIVDVQNMSKSFGSTQVLKSVNLSVQPSEVMCLIGPSGSGKSTLLRCIAFLEQYSGGNVFIEGEMLGYNDNTDVRKLTSTNELNHVRRNMGMVFQQFNLWPHMTALGNVTEALVRVKKFSRREANEKGHAILAKVGLAERAMHYPAQLSGGQQQRVAIARSLAMEPSVMLFDEPTSALDPELVGEVLQVMKDLASEGMTMIVVTHEMGFAAQVADTVVFLDQGEILVKGSPQEIFQGEKPPRLEQFLKNYMDRNAFWE</sequence>
<keyword evidence="5" id="KW-0547">Nucleotide-binding</keyword>
<evidence type="ECO:0000256" key="8">
    <source>
        <dbReference type="ARBA" id="ARBA00023136"/>
    </source>
</evidence>
<dbReference type="FunFam" id="3.40.50.300:FF:000020">
    <property type="entry name" value="Amino acid ABC transporter ATP-binding component"/>
    <property type="match status" value="1"/>
</dbReference>
<keyword evidence="4" id="KW-1003">Cell membrane</keyword>
<dbReference type="InterPro" id="IPR003439">
    <property type="entry name" value="ABC_transporter-like_ATP-bd"/>
</dbReference>
<reference evidence="10 11" key="1">
    <citation type="submission" date="2014-01" db="EMBL/GenBank/DDBJ databases">
        <title>Marinomonas ushuaiensis DSM 15871 Genome Sequencing.</title>
        <authorList>
            <person name="Lai Q."/>
            <person name="Shao Z.S."/>
        </authorList>
    </citation>
    <scope>NUCLEOTIDE SEQUENCE [LARGE SCALE GENOMIC DNA]</scope>
    <source>
        <strain evidence="10 11">DSM 15871</strain>
    </source>
</reference>
<proteinExistence type="inferred from homology"/>
<keyword evidence="7" id="KW-0029">Amino-acid transport</keyword>
<evidence type="ECO:0000256" key="7">
    <source>
        <dbReference type="ARBA" id="ARBA00022970"/>
    </source>
</evidence>
<dbReference type="GO" id="GO:0005524">
    <property type="term" value="F:ATP binding"/>
    <property type="evidence" value="ECO:0007669"/>
    <property type="project" value="UniProtKB-KW"/>
</dbReference>
<organism evidence="10 11">
    <name type="scientific">Marinomonas ushuaiensis DSM 15871</name>
    <dbReference type="NCBI Taxonomy" id="1122207"/>
    <lineage>
        <taxon>Bacteria</taxon>
        <taxon>Pseudomonadati</taxon>
        <taxon>Pseudomonadota</taxon>
        <taxon>Gammaproteobacteria</taxon>
        <taxon>Oceanospirillales</taxon>
        <taxon>Oceanospirillaceae</taxon>
        <taxon>Marinomonas</taxon>
    </lineage>
</organism>
<dbReference type="InterPro" id="IPR030679">
    <property type="entry name" value="ABC_ATPase_HisP-typ"/>
</dbReference>
<dbReference type="CDD" id="cd03262">
    <property type="entry name" value="ABC_HisP_GlnQ"/>
    <property type="match status" value="1"/>
</dbReference>
<dbReference type="Proteomes" id="UP000054058">
    <property type="component" value="Unassembled WGS sequence"/>
</dbReference>
<dbReference type="GO" id="GO:0016887">
    <property type="term" value="F:ATP hydrolysis activity"/>
    <property type="evidence" value="ECO:0007669"/>
    <property type="project" value="InterPro"/>
</dbReference>
<evidence type="ECO:0000256" key="2">
    <source>
        <dbReference type="ARBA" id="ARBA00005417"/>
    </source>
</evidence>
<evidence type="ECO:0000259" key="9">
    <source>
        <dbReference type="PROSITE" id="PS50893"/>
    </source>
</evidence>
<dbReference type="PROSITE" id="PS00211">
    <property type="entry name" value="ABC_TRANSPORTER_1"/>
    <property type="match status" value="1"/>
</dbReference>
<dbReference type="STRING" id="1122207.MUS1_03385"/>
<dbReference type="PANTHER" id="PTHR43166:SF9">
    <property type="entry name" value="GLUTAMATE_ASPARTATE IMPORT ATP-BINDING PROTEIN GLTL"/>
    <property type="match status" value="1"/>
</dbReference>
<dbReference type="eggNOG" id="COG1126">
    <property type="taxonomic scope" value="Bacteria"/>
</dbReference>
<evidence type="ECO:0000256" key="3">
    <source>
        <dbReference type="ARBA" id="ARBA00022448"/>
    </source>
</evidence>
<evidence type="ECO:0000313" key="10">
    <source>
        <dbReference type="EMBL" id="ETX12640.1"/>
    </source>
</evidence>
<evidence type="ECO:0000313" key="11">
    <source>
        <dbReference type="Proteomes" id="UP000054058"/>
    </source>
</evidence>
<accession>X7E9U4</accession>
<dbReference type="GO" id="GO:0005886">
    <property type="term" value="C:plasma membrane"/>
    <property type="evidence" value="ECO:0007669"/>
    <property type="project" value="UniProtKB-SubCell"/>
</dbReference>
<name>X7E9U4_9GAMM</name>
<dbReference type="PATRIC" id="fig|1122207.3.peg.694"/>
<feature type="domain" description="ABC transporter" evidence="9">
    <location>
        <begin position="11"/>
        <end position="255"/>
    </location>
</feature>
<evidence type="ECO:0000256" key="5">
    <source>
        <dbReference type="ARBA" id="ARBA00022741"/>
    </source>
</evidence>
<dbReference type="EMBL" id="JAMB01000001">
    <property type="protein sequence ID" value="ETX12640.1"/>
    <property type="molecule type" value="Genomic_DNA"/>
</dbReference>
<dbReference type="PIRSF" id="PIRSF039085">
    <property type="entry name" value="ABC_ATPase_HisP"/>
    <property type="match status" value="1"/>
</dbReference>
<dbReference type="InterPro" id="IPR027417">
    <property type="entry name" value="P-loop_NTPase"/>
</dbReference>
<dbReference type="GO" id="GO:0015424">
    <property type="term" value="F:ABC-type amino acid transporter activity"/>
    <property type="evidence" value="ECO:0007669"/>
    <property type="project" value="InterPro"/>
</dbReference>
<dbReference type="OrthoDB" id="9802264at2"/>
<comment type="subcellular location">
    <subcellularLocation>
        <location evidence="1">Cell inner membrane</location>
        <topology evidence="1">Peripheral membrane protein</topology>
    </subcellularLocation>
</comment>
<keyword evidence="3" id="KW-0813">Transport</keyword>
<dbReference type="Pfam" id="PF00005">
    <property type="entry name" value="ABC_tran"/>
    <property type="match status" value="1"/>
</dbReference>
<protein>
    <submittedName>
        <fullName evidence="10">ATP-binding protein</fullName>
    </submittedName>
</protein>